<evidence type="ECO:0000256" key="3">
    <source>
        <dbReference type="ARBA" id="ARBA00023082"/>
    </source>
</evidence>
<organism evidence="9 10">
    <name type="scientific">Mycolicibacterium rhodesiae</name>
    <name type="common">Mycobacterium rhodesiae</name>
    <dbReference type="NCBI Taxonomy" id="36814"/>
    <lineage>
        <taxon>Bacteria</taxon>
        <taxon>Bacillati</taxon>
        <taxon>Actinomycetota</taxon>
        <taxon>Actinomycetes</taxon>
        <taxon>Mycobacteriales</taxon>
        <taxon>Mycobacteriaceae</taxon>
        <taxon>Mycolicibacterium</taxon>
    </lineage>
</organism>
<dbReference type="Pfam" id="PF08281">
    <property type="entry name" value="Sigma70_r4_2"/>
    <property type="match status" value="1"/>
</dbReference>
<dbReference type="GO" id="GO:0003677">
    <property type="term" value="F:DNA binding"/>
    <property type="evidence" value="ECO:0007669"/>
    <property type="project" value="UniProtKB-KW"/>
</dbReference>
<accession>A0A1X0IXX5</accession>
<dbReference type="InterPro" id="IPR007627">
    <property type="entry name" value="RNA_pol_sigma70_r2"/>
</dbReference>
<dbReference type="Pfam" id="PF04542">
    <property type="entry name" value="Sigma70_r2"/>
    <property type="match status" value="1"/>
</dbReference>
<gene>
    <name evidence="9" type="ORF">BST42_11340</name>
</gene>
<feature type="domain" description="RNA polymerase sigma-70 region 2" evidence="6">
    <location>
        <begin position="12"/>
        <end position="73"/>
    </location>
</feature>
<evidence type="ECO:0000256" key="1">
    <source>
        <dbReference type="ARBA" id="ARBA00010641"/>
    </source>
</evidence>
<keyword evidence="2" id="KW-0805">Transcription regulation</keyword>
<dbReference type="InterPro" id="IPR036388">
    <property type="entry name" value="WH-like_DNA-bd_sf"/>
</dbReference>
<dbReference type="InterPro" id="IPR013325">
    <property type="entry name" value="RNA_pol_sigma_r2"/>
</dbReference>
<dbReference type="InterPro" id="IPR013249">
    <property type="entry name" value="RNA_pol_sigma70_r4_t2"/>
</dbReference>
<dbReference type="EMBL" id="MVIH01000004">
    <property type="protein sequence ID" value="ORB53966.1"/>
    <property type="molecule type" value="Genomic_DNA"/>
</dbReference>
<proteinExistence type="inferred from homology"/>
<keyword evidence="3" id="KW-0731">Sigma factor</keyword>
<evidence type="ECO:0000259" key="6">
    <source>
        <dbReference type="Pfam" id="PF04542"/>
    </source>
</evidence>
<dbReference type="InterPro" id="IPR013324">
    <property type="entry name" value="RNA_pol_sigma_r3/r4-like"/>
</dbReference>
<dbReference type="NCBIfam" id="TIGR02937">
    <property type="entry name" value="sigma70-ECF"/>
    <property type="match status" value="1"/>
</dbReference>
<dbReference type="Proteomes" id="UP000192534">
    <property type="component" value="Unassembled WGS sequence"/>
</dbReference>
<evidence type="ECO:0000259" key="8">
    <source>
        <dbReference type="Pfam" id="PF20239"/>
    </source>
</evidence>
<keyword evidence="4" id="KW-0238">DNA-binding</keyword>
<dbReference type="GO" id="GO:0016987">
    <property type="term" value="F:sigma factor activity"/>
    <property type="evidence" value="ECO:0007669"/>
    <property type="project" value="UniProtKB-KW"/>
</dbReference>
<dbReference type="GO" id="GO:0006352">
    <property type="term" value="P:DNA-templated transcription initiation"/>
    <property type="evidence" value="ECO:0007669"/>
    <property type="project" value="InterPro"/>
</dbReference>
<comment type="similarity">
    <text evidence="1">Belongs to the sigma-70 factor family. ECF subfamily.</text>
</comment>
<sequence>MRSLDGVFRREWGPTVAALARWSGDLGVAEDAVQEACAEALRSWRRDGVPDNPGAWLMTVARNRAMDRLRRESARPGKELAAVQGDGWADDRVVHRVRDDELRMMFTCAHPALERLSQLALTLRLVSGLTVPEIARALLISETAVGQRITRAKNKVRHANIPLRVPPPELLGERVPHVLSCIYSVFTEGYWSTAGPSAIRDELCDEGVRLAGELCVLMPDDLDARALYALVLLHDSRRKARVDPAGVLVPLEEQARSRWDRARIARGVDALRRAEGASGPYLPQAVIAAAHATAPSWERTDWWTICRAYDQLLRQTDSPVVRANRALAIGFRDGPQAGLAALEKVAHDPRLARSALVPTVRADLLRRAGRHDEAVQSYREALSLNGSEPGRAFLCRRIAECGG</sequence>
<dbReference type="PANTHER" id="PTHR47756">
    <property type="entry name" value="BLL6612 PROTEIN-RELATED"/>
    <property type="match status" value="1"/>
</dbReference>
<protein>
    <submittedName>
        <fullName evidence="9">RNA polymerase subunit sigma-24</fullName>
    </submittedName>
</protein>
<dbReference type="SUPFAM" id="SSF88659">
    <property type="entry name" value="Sigma3 and sigma4 domains of RNA polymerase sigma factors"/>
    <property type="match status" value="1"/>
</dbReference>
<dbReference type="Pfam" id="PF20239">
    <property type="entry name" value="DUF6596"/>
    <property type="match status" value="1"/>
</dbReference>
<evidence type="ECO:0000259" key="7">
    <source>
        <dbReference type="Pfam" id="PF08281"/>
    </source>
</evidence>
<evidence type="ECO:0000256" key="4">
    <source>
        <dbReference type="ARBA" id="ARBA00023125"/>
    </source>
</evidence>
<reference evidence="9 10" key="1">
    <citation type="submission" date="2016-12" db="EMBL/GenBank/DDBJ databases">
        <title>The new phylogeny of genus Mycobacterium.</title>
        <authorList>
            <person name="Tortoli E."/>
            <person name="Trovato A."/>
            <person name="Cirillo D.M."/>
        </authorList>
    </citation>
    <scope>NUCLEOTIDE SEQUENCE [LARGE SCALE GENOMIC DNA]</scope>
    <source>
        <strain evidence="9 10">DSM 44223</strain>
    </source>
</reference>
<evidence type="ECO:0000256" key="5">
    <source>
        <dbReference type="ARBA" id="ARBA00023163"/>
    </source>
</evidence>
<feature type="domain" description="DUF6596" evidence="8">
    <location>
        <begin position="174"/>
        <end position="274"/>
    </location>
</feature>
<dbReference type="SUPFAM" id="SSF48452">
    <property type="entry name" value="TPR-like"/>
    <property type="match status" value="1"/>
</dbReference>
<comment type="caution">
    <text evidence="9">The sequence shown here is derived from an EMBL/GenBank/DDBJ whole genome shotgun (WGS) entry which is preliminary data.</text>
</comment>
<dbReference type="Gene3D" id="1.10.10.10">
    <property type="entry name" value="Winged helix-like DNA-binding domain superfamily/Winged helix DNA-binding domain"/>
    <property type="match status" value="1"/>
</dbReference>
<dbReference type="SUPFAM" id="SSF88946">
    <property type="entry name" value="Sigma2 domain of RNA polymerase sigma factors"/>
    <property type="match status" value="1"/>
</dbReference>
<dbReference type="OrthoDB" id="9780299at2"/>
<dbReference type="InterPro" id="IPR011990">
    <property type="entry name" value="TPR-like_helical_dom_sf"/>
</dbReference>
<dbReference type="PANTHER" id="PTHR47756:SF2">
    <property type="entry name" value="BLL6612 PROTEIN"/>
    <property type="match status" value="1"/>
</dbReference>
<dbReference type="RefSeq" id="WP_083118663.1">
    <property type="nucleotide sequence ID" value="NZ_JACKUO010000028.1"/>
</dbReference>
<name>A0A1X0IXX5_MYCRH</name>
<keyword evidence="5" id="KW-0804">Transcription</keyword>
<dbReference type="Gene3D" id="1.10.1740.10">
    <property type="match status" value="1"/>
</dbReference>
<evidence type="ECO:0000313" key="10">
    <source>
        <dbReference type="Proteomes" id="UP000192534"/>
    </source>
</evidence>
<dbReference type="InterPro" id="IPR014284">
    <property type="entry name" value="RNA_pol_sigma-70_dom"/>
</dbReference>
<evidence type="ECO:0000313" key="9">
    <source>
        <dbReference type="EMBL" id="ORB53966.1"/>
    </source>
</evidence>
<feature type="domain" description="RNA polymerase sigma factor 70 region 4 type 2" evidence="7">
    <location>
        <begin position="104"/>
        <end position="155"/>
    </location>
</feature>
<dbReference type="AlphaFoldDB" id="A0A1X0IXX5"/>
<evidence type="ECO:0000256" key="2">
    <source>
        <dbReference type="ARBA" id="ARBA00023015"/>
    </source>
</evidence>
<dbReference type="InterPro" id="IPR046531">
    <property type="entry name" value="DUF6596"/>
</dbReference>
<keyword evidence="10" id="KW-1185">Reference proteome</keyword>